<keyword evidence="2 7" id="KW-0963">Cytoplasm</keyword>
<evidence type="ECO:0000256" key="2">
    <source>
        <dbReference type="ARBA" id="ARBA00022490"/>
    </source>
</evidence>
<dbReference type="Pfam" id="PF02381">
    <property type="entry name" value="MraZ"/>
    <property type="match status" value="2"/>
</dbReference>
<reference evidence="9 10" key="1">
    <citation type="submission" date="2022-12" db="EMBL/GenBank/DDBJ databases">
        <title>Polyphasic characterization of Geotalea uranireducens NIT-SL11 newly isolated from a complex of sewage sludge and microbially reduced graphene oxide.</title>
        <authorList>
            <person name="Xie L."/>
            <person name="Yoshida N."/>
            <person name="Meng L."/>
        </authorList>
    </citation>
    <scope>NUCLEOTIDE SEQUENCE [LARGE SCALE GENOMIC DNA]</scope>
    <source>
        <strain evidence="9 10">NIT-SL11</strain>
    </source>
</reference>
<name>A0ABM8EPQ8_9BACT</name>
<evidence type="ECO:0000313" key="10">
    <source>
        <dbReference type="Proteomes" id="UP001317705"/>
    </source>
</evidence>
<dbReference type="InterPro" id="IPR037914">
    <property type="entry name" value="SpoVT-AbrB_sf"/>
</dbReference>
<comment type="similarity">
    <text evidence="7">Belongs to the MraZ family.</text>
</comment>
<organism evidence="9 10">
    <name type="scientific">Geotalea uraniireducens</name>
    <dbReference type="NCBI Taxonomy" id="351604"/>
    <lineage>
        <taxon>Bacteria</taxon>
        <taxon>Pseudomonadati</taxon>
        <taxon>Thermodesulfobacteriota</taxon>
        <taxon>Desulfuromonadia</taxon>
        <taxon>Geobacterales</taxon>
        <taxon>Geobacteraceae</taxon>
        <taxon>Geotalea</taxon>
    </lineage>
</organism>
<dbReference type="PROSITE" id="PS51740">
    <property type="entry name" value="SPOVT_ABRB"/>
    <property type="match status" value="2"/>
</dbReference>
<dbReference type="Gene3D" id="3.40.1550.20">
    <property type="entry name" value="Transcriptional regulator MraZ domain"/>
    <property type="match status" value="1"/>
</dbReference>
<keyword evidence="4 7" id="KW-0805">Transcription regulation</keyword>
<dbReference type="NCBIfam" id="NF001482">
    <property type="entry name" value="PRK00326.3-4"/>
    <property type="match status" value="1"/>
</dbReference>
<dbReference type="Proteomes" id="UP001317705">
    <property type="component" value="Chromosome"/>
</dbReference>
<dbReference type="CDD" id="cd16320">
    <property type="entry name" value="MraZ_N"/>
    <property type="match status" value="1"/>
</dbReference>
<sequence>MFRGIFETTIDAKGRTSLPAKFREVLVETFGDERFFVTNSAPVGLGGDQFTSGLLLFPYNGWLRFEEGLLNNTDLTSGEKNSVMRRIIAPAVECTADKLGRILVPPHLRKSAALEREIVFVGQMTKAEIWSLSEYEKVSVQDLKNFPTNSPVLANLGL</sequence>
<dbReference type="InterPro" id="IPR038619">
    <property type="entry name" value="MraZ_sf"/>
</dbReference>
<dbReference type="InterPro" id="IPR035642">
    <property type="entry name" value="MraZ_N"/>
</dbReference>
<dbReference type="InterPro" id="IPR020603">
    <property type="entry name" value="MraZ_dom"/>
</dbReference>
<feature type="domain" description="SpoVT-AbrB" evidence="8">
    <location>
        <begin position="91"/>
        <end position="134"/>
    </location>
</feature>
<gene>
    <name evidence="7 9" type="primary">mraZ</name>
    <name evidence="9" type="ORF">GURASL_33910</name>
</gene>
<evidence type="ECO:0000256" key="7">
    <source>
        <dbReference type="HAMAP-Rule" id="MF_01008"/>
    </source>
</evidence>
<dbReference type="InterPro" id="IPR035644">
    <property type="entry name" value="MraZ_C"/>
</dbReference>
<evidence type="ECO:0000313" key="9">
    <source>
        <dbReference type="EMBL" id="BDV44468.1"/>
    </source>
</evidence>
<comment type="subcellular location">
    <subcellularLocation>
        <location evidence="7">Cytoplasm</location>
        <location evidence="7">Nucleoid</location>
    </subcellularLocation>
</comment>
<dbReference type="InterPro" id="IPR003444">
    <property type="entry name" value="MraZ"/>
</dbReference>
<dbReference type="PANTHER" id="PTHR34701:SF1">
    <property type="entry name" value="TRANSCRIPTIONAL REGULATOR MRAZ"/>
    <property type="match status" value="1"/>
</dbReference>
<evidence type="ECO:0000256" key="3">
    <source>
        <dbReference type="ARBA" id="ARBA00022737"/>
    </source>
</evidence>
<dbReference type="CDD" id="cd16321">
    <property type="entry name" value="MraZ_C"/>
    <property type="match status" value="1"/>
</dbReference>
<proteinExistence type="inferred from homology"/>
<comment type="subunit">
    <text evidence="7">Forms oligomers.</text>
</comment>
<keyword evidence="6 7" id="KW-0804">Transcription</keyword>
<keyword evidence="5 7" id="KW-0238">DNA-binding</keyword>
<feature type="domain" description="SpoVT-AbrB" evidence="8">
    <location>
        <begin position="5"/>
        <end position="50"/>
    </location>
</feature>
<dbReference type="EMBL" id="AP027151">
    <property type="protein sequence ID" value="BDV44468.1"/>
    <property type="molecule type" value="Genomic_DNA"/>
</dbReference>
<dbReference type="PANTHER" id="PTHR34701">
    <property type="entry name" value="TRANSCRIPTIONAL REGULATOR MRAZ"/>
    <property type="match status" value="1"/>
</dbReference>
<dbReference type="RefSeq" id="WP_282000567.1">
    <property type="nucleotide sequence ID" value="NZ_AP027151.1"/>
</dbReference>
<dbReference type="InterPro" id="IPR007159">
    <property type="entry name" value="SpoVT-AbrB_dom"/>
</dbReference>
<evidence type="ECO:0000259" key="8">
    <source>
        <dbReference type="PROSITE" id="PS51740"/>
    </source>
</evidence>
<evidence type="ECO:0000256" key="6">
    <source>
        <dbReference type="ARBA" id="ARBA00023163"/>
    </source>
</evidence>
<dbReference type="HAMAP" id="MF_01008">
    <property type="entry name" value="MraZ"/>
    <property type="match status" value="1"/>
</dbReference>
<accession>A0ABM8EPQ8</accession>
<dbReference type="SUPFAM" id="SSF89447">
    <property type="entry name" value="AbrB/MazE/MraZ-like"/>
    <property type="match status" value="1"/>
</dbReference>
<evidence type="ECO:0000256" key="1">
    <source>
        <dbReference type="ARBA" id="ARBA00013860"/>
    </source>
</evidence>
<protein>
    <recommendedName>
        <fullName evidence="1 7">Transcriptional regulator MraZ</fullName>
    </recommendedName>
</protein>
<evidence type="ECO:0000256" key="4">
    <source>
        <dbReference type="ARBA" id="ARBA00023015"/>
    </source>
</evidence>
<keyword evidence="10" id="KW-1185">Reference proteome</keyword>
<evidence type="ECO:0000256" key="5">
    <source>
        <dbReference type="ARBA" id="ARBA00023125"/>
    </source>
</evidence>
<keyword evidence="3" id="KW-0677">Repeat</keyword>